<evidence type="ECO:0000256" key="4">
    <source>
        <dbReference type="SAM" id="SignalP"/>
    </source>
</evidence>
<feature type="signal peptide" evidence="4">
    <location>
        <begin position="1"/>
        <end position="27"/>
    </location>
</feature>
<comment type="subcellular location">
    <subcellularLocation>
        <location evidence="1">Nucleus</location>
    </subcellularLocation>
</comment>
<keyword evidence="4" id="KW-0732">Signal</keyword>
<organism evidence="5 6">
    <name type="scientific">Ameiurus melas</name>
    <name type="common">Black bullhead</name>
    <name type="synonym">Silurus melas</name>
    <dbReference type="NCBI Taxonomy" id="219545"/>
    <lineage>
        <taxon>Eukaryota</taxon>
        <taxon>Metazoa</taxon>
        <taxon>Chordata</taxon>
        <taxon>Craniata</taxon>
        <taxon>Vertebrata</taxon>
        <taxon>Euteleostomi</taxon>
        <taxon>Actinopterygii</taxon>
        <taxon>Neopterygii</taxon>
        <taxon>Teleostei</taxon>
        <taxon>Ostariophysi</taxon>
        <taxon>Siluriformes</taxon>
        <taxon>Ictaluridae</taxon>
        <taxon>Ameiurus</taxon>
    </lineage>
</organism>
<accession>A0A7J6APW9</accession>
<keyword evidence="6" id="KW-1185">Reference proteome</keyword>
<protein>
    <submittedName>
        <fullName evidence="5">Uncharacterized protein</fullName>
    </submittedName>
</protein>
<dbReference type="InterPro" id="IPR001611">
    <property type="entry name" value="Leu-rich_rpt"/>
</dbReference>
<reference evidence="5 6" key="1">
    <citation type="submission" date="2020-02" db="EMBL/GenBank/DDBJ databases">
        <title>A chromosome-scale genome assembly of the black bullhead catfish (Ameiurus melas).</title>
        <authorList>
            <person name="Wen M."/>
            <person name="Zham M."/>
            <person name="Cabau C."/>
            <person name="Klopp C."/>
            <person name="Donnadieu C."/>
            <person name="Roques C."/>
            <person name="Bouchez O."/>
            <person name="Lampietro C."/>
            <person name="Jouanno E."/>
            <person name="Herpin A."/>
            <person name="Louis A."/>
            <person name="Berthelot C."/>
            <person name="Parey E."/>
            <person name="Roest-Crollius H."/>
            <person name="Braasch I."/>
            <person name="Postlethwait J."/>
            <person name="Robinson-Rechavi M."/>
            <person name="Echchiki A."/>
            <person name="Begum T."/>
            <person name="Montfort J."/>
            <person name="Schartl M."/>
            <person name="Bobe J."/>
            <person name="Guiguen Y."/>
        </authorList>
    </citation>
    <scope>NUCLEOTIDE SEQUENCE [LARGE SCALE GENOMIC DNA]</scope>
    <source>
        <strain evidence="5">M_S1</strain>
        <tissue evidence="5">Blood</tissue>
    </source>
</reference>
<dbReference type="AlphaFoldDB" id="A0A7J6APW9"/>
<dbReference type="PANTHER" id="PTHR46358:SF1">
    <property type="entry name" value="TONSOKU-LIKE PROTEIN"/>
    <property type="match status" value="1"/>
</dbReference>
<dbReference type="GO" id="GO:0043596">
    <property type="term" value="C:nuclear replication fork"/>
    <property type="evidence" value="ECO:0007669"/>
    <property type="project" value="TreeGrafter"/>
</dbReference>
<proteinExistence type="predicted"/>
<dbReference type="InterPro" id="IPR032675">
    <property type="entry name" value="LRR_dom_sf"/>
</dbReference>
<comment type="caution">
    <text evidence="5">The sequence shown here is derived from an EMBL/GenBank/DDBJ whole genome shotgun (WGS) entry which is preliminary data.</text>
</comment>
<evidence type="ECO:0000256" key="2">
    <source>
        <dbReference type="ARBA" id="ARBA00022737"/>
    </source>
</evidence>
<evidence type="ECO:0000313" key="5">
    <source>
        <dbReference type="EMBL" id="KAF4084109.1"/>
    </source>
</evidence>
<keyword evidence="3" id="KW-0539">Nucleus</keyword>
<sequence>MAGKDGALLSSADLLLAVLHTNEEVLADVCSWDLPPLPERYKKACKSLDVEENRRVLWLCEVQEGSPNVCVCGLSLAPASLSPLLCALKLQSSLTELSLSGNRLNDDHLPELISAASTMPRLRLLDISANQITEDHRRRHKEGS</sequence>
<gene>
    <name evidence="5" type="ORF">AMELA_G00125040</name>
</gene>
<dbReference type="GO" id="GO:0000724">
    <property type="term" value="P:double-strand break repair via homologous recombination"/>
    <property type="evidence" value="ECO:0007669"/>
    <property type="project" value="TreeGrafter"/>
</dbReference>
<dbReference type="Pfam" id="PF00560">
    <property type="entry name" value="LRR_1"/>
    <property type="match status" value="1"/>
</dbReference>
<evidence type="ECO:0000256" key="1">
    <source>
        <dbReference type="ARBA" id="ARBA00004123"/>
    </source>
</evidence>
<evidence type="ECO:0000256" key="3">
    <source>
        <dbReference type="ARBA" id="ARBA00023242"/>
    </source>
</evidence>
<dbReference type="SUPFAM" id="SSF52047">
    <property type="entry name" value="RNI-like"/>
    <property type="match status" value="1"/>
</dbReference>
<feature type="chain" id="PRO_5029512468" evidence="4">
    <location>
        <begin position="28"/>
        <end position="144"/>
    </location>
</feature>
<dbReference type="EMBL" id="JAAGNN010000010">
    <property type="protein sequence ID" value="KAF4084109.1"/>
    <property type="molecule type" value="Genomic_DNA"/>
</dbReference>
<dbReference type="Gene3D" id="3.80.10.10">
    <property type="entry name" value="Ribonuclease Inhibitor"/>
    <property type="match status" value="1"/>
</dbReference>
<dbReference type="Proteomes" id="UP000593565">
    <property type="component" value="Unassembled WGS sequence"/>
</dbReference>
<dbReference type="InterPro" id="IPR052311">
    <property type="entry name" value="MMS22L-TONSL_complex_comp"/>
</dbReference>
<keyword evidence="2" id="KW-0677">Repeat</keyword>
<name>A0A7J6APW9_AMEME</name>
<dbReference type="PANTHER" id="PTHR46358">
    <property type="entry name" value="TONSOKU-LIKE PROTEIN"/>
    <property type="match status" value="1"/>
</dbReference>
<evidence type="ECO:0000313" key="6">
    <source>
        <dbReference type="Proteomes" id="UP000593565"/>
    </source>
</evidence>
<dbReference type="GO" id="GO:0031297">
    <property type="term" value="P:replication fork processing"/>
    <property type="evidence" value="ECO:0007669"/>
    <property type="project" value="TreeGrafter"/>
</dbReference>